<evidence type="ECO:0000313" key="1">
    <source>
        <dbReference type="EMBL" id="MDR6786140.1"/>
    </source>
</evidence>
<accession>A0ACC6L3Y6</accession>
<comment type="caution">
    <text evidence="1">The sequence shown here is derived from an EMBL/GenBank/DDBJ whole genome shotgun (WGS) entry which is preliminary data.</text>
</comment>
<name>A0ACC6L3Y6_9SPHI</name>
<gene>
    <name evidence="1" type="ORF">J2X78_004733</name>
</gene>
<dbReference type="Proteomes" id="UP001246858">
    <property type="component" value="Unassembled WGS sequence"/>
</dbReference>
<evidence type="ECO:0000313" key="2">
    <source>
        <dbReference type="Proteomes" id="UP001246858"/>
    </source>
</evidence>
<protein>
    <submittedName>
        <fullName evidence="1">Uncharacterized protein</fullName>
    </submittedName>
</protein>
<dbReference type="EMBL" id="JAVDTF010000006">
    <property type="protein sequence ID" value="MDR6786140.1"/>
    <property type="molecule type" value="Genomic_DNA"/>
</dbReference>
<reference evidence="1" key="1">
    <citation type="submission" date="2023-07" db="EMBL/GenBank/DDBJ databases">
        <title>Sorghum-associated microbial communities from plants grown in Nebraska, USA.</title>
        <authorList>
            <person name="Schachtman D."/>
        </authorList>
    </citation>
    <scope>NUCLEOTIDE SEQUENCE</scope>
    <source>
        <strain evidence="1">2697</strain>
    </source>
</reference>
<sequence>MNNSLKVSTCFHALVILAFATGSIPLYLLLGVTTVYVLIVNYNSFLHLNKSEFPAIIVYFVSIVAMTCVNFIEEPVVAYHLFIGIIVMLTAIIFTRDPVVYYYSSKITLIAFHIVVLSYVAFKGLDGFPAIVPFDNIVEGSSANGITSYAVLLQVNFSVISFLLFRRVSLFTSMTTLIIALLGYGRGSIIASFLILMLNLITFYALKSKLKSILYFGFTAILFFLMVGIYFDEILLFLEANTKLSAGIVDVSRSKIIKEYIEGIDLITLFKGVDYTNTSVLSEFNGNPHNSFIRAHHIFGLPYLLFVVLFPFYCIFQKEKVIEIFYYGSAVVILFFRIFSEPIILPTIFDFYFFAMFLMIATVKFRIVREKI</sequence>
<organism evidence="1 2">
    <name type="scientific">Pedobacter africanus</name>
    <dbReference type="NCBI Taxonomy" id="151894"/>
    <lineage>
        <taxon>Bacteria</taxon>
        <taxon>Pseudomonadati</taxon>
        <taxon>Bacteroidota</taxon>
        <taxon>Sphingobacteriia</taxon>
        <taxon>Sphingobacteriales</taxon>
        <taxon>Sphingobacteriaceae</taxon>
        <taxon>Pedobacter</taxon>
    </lineage>
</organism>
<proteinExistence type="predicted"/>
<keyword evidence="2" id="KW-1185">Reference proteome</keyword>